<name>A0A1H3F5I0_9FLAO</name>
<dbReference type="EMBL" id="FNNJ01000010">
    <property type="protein sequence ID" value="SDX86165.1"/>
    <property type="molecule type" value="Genomic_DNA"/>
</dbReference>
<accession>A0A1H3F5I0</accession>
<dbReference type="Proteomes" id="UP000199595">
    <property type="component" value="Unassembled WGS sequence"/>
</dbReference>
<sequence>MDNNSFIQFKRERDLGTIISDTFKFIRENWKEYFLTILKIVGPILAVSLAFIVFYMLAFSNIFSDKESIQNNPMGAISTMFSWVAGIIFVYTVLYTLLSMSSLYFIKSYIKNNGKPVFAEVKENVFKNIWKFLGLGILVTISVMFGMMLCYAPGIYLAVALSLSTSIMIFEDKNVGDSFSHSFTLIKGQWWNTFGVLIVVWLLIMVLGQVFSVPAFIYQMVQMGTIENDNDPTAVFSLFKDPIYLTLTIAGYLFQFILYSIPLISAVFIYFDLNEQKNLTGTFERIDNLGNSNNE</sequence>
<evidence type="ECO:0000313" key="2">
    <source>
        <dbReference type="EMBL" id="SDX86165.1"/>
    </source>
</evidence>
<evidence type="ECO:0000256" key="1">
    <source>
        <dbReference type="SAM" id="Phobius"/>
    </source>
</evidence>
<dbReference type="OrthoDB" id="1049480at2"/>
<keyword evidence="1" id="KW-1133">Transmembrane helix</keyword>
<feature type="transmembrane region" description="Helical" evidence="1">
    <location>
        <begin position="80"/>
        <end position="106"/>
    </location>
</feature>
<dbReference type="STRING" id="762486.SAMN05444411_110129"/>
<evidence type="ECO:0000313" key="3">
    <source>
        <dbReference type="Proteomes" id="UP000199595"/>
    </source>
</evidence>
<organism evidence="2 3">
    <name type="scientific">Lutibacter oricola</name>
    <dbReference type="NCBI Taxonomy" id="762486"/>
    <lineage>
        <taxon>Bacteria</taxon>
        <taxon>Pseudomonadati</taxon>
        <taxon>Bacteroidota</taxon>
        <taxon>Flavobacteriia</taxon>
        <taxon>Flavobacteriales</taxon>
        <taxon>Flavobacteriaceae</taxon>
        <taxon>Lutibacter</taxon>
    </lineage>
</organism>
<keyword evidence="1" id="KW-0812">Transmembrane</keyword>
<proteinExistence type="predicted"/>
<keyword evidence="1" id="KW-0472">Membrane</keyword>
<reference evidence="2 3" key="1">
    <citation type="submission" date="2016-10" db="EMBL/GenBank/DDBJ databases">
        <authorList>
            <person name="de Groot N.N."/>
        </authorList>
    </citation>
    <scope>NUCLEOTIDE SEQUENCE [LARGE SCALE GENOMIC DNA]</scope>
    <source>
        <strain evidence="2 3">DSM 24956</strain>
    </source>
</reference>
<dbReference type="AlphaFoldDB" id="A0A1H3F5I0"/>
<protein>
    <recommendedName>
        <fullName evidence="4">Membrane domain of glycerophosphoryl diester phosphodiesterase</fullName>
    </recommendedName>
</protein>
<gene>
    <name evidence="2" type="ORF">SAMN05444411_110129</name>
</gene>
<feature type="transmembrane region" description="Helical" evidence="1">
    <location>
        <begin position="243"/>
        <end position="271"/>
    </location>
</feature>
<feature type="transmembrane region" description="Helical" evidence="1">
    <location>
        <begin position="190"/>
        <end position="211"/>
    </location>
</feature>
<feature type="transmembrane region" description="Helical" evidence="1">
    <location>
        <begin position="33"/>
        <end position="60"/>
    </location>
</feature>
<feature type="transmembrane region" description="Helical" evidence="1">
    <location>
        <begin position="154"/>
        <end position="170"/>
    </location>
</feature>
<evidence type="ECO:0008006" key="4">
    <source>
        <dbReference type="Google" id="ProtNLM"/>
    </source>
</evidence>
<keyword evidence="3" id="KW-1185">Reference proteome</keyword>
<feature type="transmembrane region" description="Helical" evidence="1">
    <location>
        <begin position="129"/>
        <end position="148"/>
    </location>
</feature>
<dbReference type="RefSeq" id="WP_090125410.1">
    <property type="nucleotide sequence ID" value="NZ_FNNJ01000010.1"/>
</dbReference>